<evidence type="ECO:0000313" key="8">
    <source>
        <dbReference type="EMBL" id="CAK7219549.1"/>
    </source>
</evidence>
<dbReference type="PANTHER" id="PTHR43053">
    <property type="entry name" value="GLYCOSIDASE FAMILY 31"/>
    <property type="match status" value="1"/>
</dbReference>
<dbReference type="Pfam" id="PF01055">
    <property type="entry name" value="Glyco_hydro_31_2nd"/>
    <property type="match status" value="1"/>
</dbReference>
<accession>A0ABP0BIU1</accession>
<dbReference type="Gene3D" id="3.20.20.80">
    <property type="entry name" value="Glycosidases"/>
    <property type="match status" value="1"/>
</dbReference>
<evidence type="ECO:0000256" key="3">
    <source>
        <dbReference type="ARBA" id="ARBA00023295"/>
    </source>
</evidence>
<evidence type="ECO:0000256" key="1">
    <source>
        <dbReference type="ARBA" id="ARBA00007806"/>
    </source>
</evidence>
<organism evidence="8 9">
    <name type="scientific">Sporothrix bragantina</name>
    <dbReference type="NCBI Taxonomy" id="671064"/>
    <lineage>
        <taxon>Eukaryota</taxon>
        <taxon>Fungi</taxon>
        <taxon>Dikarya</taxon>
        <taxon>Ascomycota</taxon>
        <taxon>Pezizomycotina</taxon>
        <taxon>Sordariomycetes</taxon>
        <taxon>Sordariomycetidae</taxon>
        <taxon>Ophiostomatales</taxon>
        <taxon>Ophiostomataceae</taxon>
        <taxon>Sporothrix</taxon>
    </lineage>
</organism>
<evidence type="ECO:0000313" key="9">
    <source>
        <dbReference type="Proteomes" id="UP001642406"/>
    </source>
</evidence>
<dbReference type="InterPro" id="IPR017853">
    <property type="entry name" value="GH"/>
</dbReference>
<feature type="domain" description="Glycoside hydrolase family 31 TIM barrel" evidence="6">
    <location>
        <begin position="297"/>
        <end position="589"/>
    </location>
</feature>
<comment type="similarity">
    <text evidence="1 4">Belongs to the glycosyl hydrolase 31 family.</text>
</comment>
<dbReference type="SUPFAM" id="SSF51445">
    <property type="entry name" value="(Trans)glycosidases"/>
    <property type="match status" value="1"/>
</dbReference>
<dbReference type="Pfam" id="PF21365">
    <property type="entry name" value="Glyco_hydro_31_3rd"/>
    <property type="match status" value="1"/>
</dbReference>
<keyword evidence="2 4" id="KW-0378">Hydrolase</keyword>
<gene>
    <name evidence="8" type="ORF">SBRCBS47491_003890</name>
</gene>
<sequence>MAKNRLPLAFGALHCLEALPVIILLIASTTIAFVPPSTSGSLFLGASTDKDGAWSLQFSSSVHGQSSDGLVMSNTLTSRGTGPLRHDGSTSHAKRNSFQTEGIFTAADNISQVQWEVDRPGVVTVHASFSAQAQQGPNSISFAFEGTPLFYGVWEYPWNSTITNNHYGANLTASTAAERSQSRATSDIGIYGNQPGINWSNARAPFFFADNGLGVYVDSDTPVAFEFQEGQGSTTVTIGVNATTLTYQILYNQTSIKALLGTFAQLSSYPLLPTESAYGPIFWSDDFEQDFHDNSIRNSQDNINDVANHLDEFKIRATSFFADRPYGSGNWSYGNFDFDPKFYPSPAAFITNLTKRGYDFQVWVANRAFLYTQLFNDSSANHWLYPGIDPVQFLGPALNLSIPAAYDYYRTRLVDFVSSMGIRGFKIDRGEEREMPDSEQNKLQNLFLTLCDEVMQKVWGAPRNSNLAPSTYYNFARSAFDRDRSRVGIWNGDSYATFEGLQYSVASGIRAGLLGFSHWGSDTGGYVRDAGGPSEELFARWMHFSAWSPMYEIMVGLNHTPWYQYSPRLVNVLRQTADTHTRLIPYLRTYAYEASSTGVPVIRALFLEFPEDKDAYVTGDTYMLGSDFLVAPVLSEGGSRTVRFPLMSSMTTTRRKFLEYENKTAIFSPGEAHKIVQLPLESTPVYVREGSLVPTGDIYQGNSVAWKRKNSCTAWKPTLVLEAFPSFDVTETVVHYYRGREAATSPELIPGTVAIVMTTDRANKTVSFRAAGDLGAKTSVVVYQKSATDGKTFSTTLDFSNFNETLVATGIYSLFE</sequence>
<dbReference type="Proteomes" id="UP001642406">
    <property type="component" value="Unassembled WGS sequence"/>
</dbReference>
<evidence type="ECO:0000256" key="2">
    <source>
        <dbReference type="ARBA" id="ARBA00022801"/>
    </source>
</evidence>
<feature type="domain" description="Glycosyl hydrolase family 31 C-terminal" evidence="7">
    <location>
        <begin position="598"/>
        <end position="692"/>
    </location>
</feature>
<dbReference type="Gene3D" id="2.60.40.1180">
    <property type="entry name" value="Golgi alpha-mannosidase II"/>
    <property type="match status" value="1"/>
</dbReference>
<name>A0ABP0BIU1_9PEZI</name>
<dbReference type="EMBL" id="CAWUHC010000027">
    <property type="protein sequence ID" value="CAK7219549.1"/>
    <property type="molecule type" value="Genomic_DNA"/>
</dbReference>
<feature type="region of interest" description="Disordered" evidence="5">
    <location>
        <begin position="72"/>
        <end position="95"/>
    </location>
</feature>
<evidence type="ECO:0000256" key="4">
    <source>
        <dbReference type="RuleBase" id="RU361185"/>
    </source>
</evidence>
<comment type="caution">
    <text evidence="8">The sequence shown here is derived from an EMBL/GenBank/DDBJ whole genome shotgun (WGS) entry which is preliminary data.</text>
</comment>
<dbReference type="InterPro" id="IPR013780">
    <property type="entry name" value="Glyco_hydro_b"/>
</dbReference>
<evidence type="ECO:0000256" key="5">
    <source>
        <dbReference type="SAM" id="MobiDB-lite"/>
    </source>
</evidence>
<reference evidence="8 9" key="1">
    <citation type="submission" date="2024-01" db="EMBL/GenBank/DDBJ databases">
        <authorList>
            <person name="Allen C."/>
            <person name="Tagirdzhanova G."/>
        </authorList>
    </citation>
    <scope>NUCLEOTIDE SEQUENCE [LARGE SCALE GENOMIC DNA]</scope>
</reference>
<dbReference type="SUPFAM" id="SSF51011">
    <property type="entry name" value="Glycosyl hydrolase domain"/>
    <property type="match status" value="1"/>
</dbReference>
<protein>
    <recommendedName>
        <fullName evidence="10">Glycoside hydrolase family 31 protein</fullName>
    </recommendedName>
</protein>
<evidence type="ECO:0008006" key="10">
    <source>
        <dbReference type="Google" id="ProtNLM"/>
    </source>
</evidence>
<dbReference type="PANTHER" id="PTHR43053:SF4">
    <property type="entry name" value="MYOGENESIS-REGULATING GLYCOSIDASE"/>
    <property type="match status" value="1"/>
</dbReference>
<keyword evidence="3 4" id="KW-0326">Glycosidase</keyword>
<evidence type="ECO:0000259" key="7">
    <source>
        <dbReference type="Pfam" id="PF21365"/>
    </source>
</evidence>
<dbReference type="InterPro" id="IPR000322">
    <property type="entry name" value="Glyco_hydro_31_TIM"/>
</dbReference>
<dbReference type="InterPro" id="IPR050985">
    <property type="entry name" value="Alpha-glycosidase_related"/>
</dbReference>
<proteinExistence type="inferred from homology"/>
<evidence type="ECO:0000259" key="6">
    <source>
        <dbReference type="Pfam" id="PF01055"/>
    </source>
</evidence>
<dbReference type="InterPro" id="IPR048395">
    <property type="entry name" value="Glyco_hydro_31_C"/>
</dbReference>
<keyword evidence="9" id="KW-1185">Reference proteome</keyword>